<dbReference type="GO" id="GO:0004658">
    <property type="term" value="F:propionyl-CoA carboxylase activity"/>
    <property type="evidence" value="ECO:0007669"/>
    <property type="project" value="UniProtKB-EC"/>
</dbReference>
<evidence type="ECO:0000256" key="4">
    <source>
        <dbReference type="ARBA" id="ARBA00041138"/>
    </source>
</evidence>
<dbReference type="InterPro" id="IPR051047">
    <property type="entry name" value="AccD/PCCB"/>
</dbReference>
<evidence type="ECO:0000259" key="8">
    <source>
        <dbReference type="PROSITE" id="PS50980"/>
    </source>
</evidence>
<dbReference type="EMBL" id="KV920385">
    <property type="protein sequence ID" value="OSX68545.1"/>
    <property type="molecule type" value="Genomic_DNA"/>
</dbReference>
<dbReference type="PROSITE" id="PS50989">
    <property type="entry name" value="COA_CT_CTER"/>
    <property type="match status" value="1"/>
</dbReference>
<organism evidence="10 11">
    <name type="scientific">Porphyra umbilicalis</name>
    <name type="common">Purple laver</name>
    <name type="synonym">Red alga</name>
    <dbReference type="NCBI Taxonomy" id="2786"/>
    <lineage>
        <taxon>Eukaryota</taxon>
        <taxon>Rhodophyta</taxon>
        <taxon>Bangiophyceae</taxon>
        <taxon>Bangiales</taxon>
        <taxon>Bangiaceae</taxon>
        <taxon>Porphyra</taxon>
    </lineage>
</organism>
<evidence type="ECO:0000256" key="3">
    <source>
        <dbReference type="ARBA" id="ARBA00038567"/>
    </source>
</evidence>
<evidence type="ECO:0000256" key="1">
    <source>
        <dbReference type="ARBA" id="ARBA00005060"/>
    </source>
</evidence>
<reference evidence="10 11" key="1">
    <citation type="submission" date="2017-03" db="EMBL/GenBank/DDBJ databases">
        <title>WGS assembly of Porphyra umbilicalis.</title>
        <authorList>
            <person name="Brawley S.H."/>
            <person name="Blouin N.A."/>
            <person name="Ficko-Blean E."/>
            <person name="Wheeler G.L."/>
            <person name="Lohr M."/>
            <person name="Goodson H.V."/>
            <person name="Jenkins J.W."/>
            <person name="Blaby-Haas C.E."/>
            <person name="Helliwell K.E."/>
            <person name="Chan C."/>
            <person name="Marriage T."/>
            <person name="Bhattacharya D."/>
            <person name="Klein A.S."/>
            <person name="Badis Y."/>
            <person name="Brodie J."/>
            <person name="Cao Y."/>
            <person name="Collen J."/>
            <person name="Dittami S.M."/>
            <person name="Gachon C.M."/>
            <person name="Green B.R."/>
            <person name="Karpowicz S."/>
            <person name="Kim J.W."/>
            <person name="Kudahl U."/>
            <person name="Lin S."/>
            <person name="Michel G."/>
            <person name="Mittag M."/>
            <person name="Olson B.J."/>
            <person name="Pangilinan J."/>
            <person name="Peng Y."/>
            <person name="Qiu H."/>
            <person name="Shu S."/>
            <person name="Singer J.T."/>
            <person name="Smith A.G."/>
            <person name="Sprecher B.N."/>
            <person name="Wagner V."/>
            <person name="Wang W."/>
            <person name="Wang Z.-Y."/>
            <person name="Yan J."/>
            <person name="Yarish C."/>
            <person name="Zoeuner-Riek S."/>
            <person name="Zhuang Y."/>
            <person name="Zou Y."/>
            <person name="Lindquist E.A."/>
            <person name="Grimwood J."/>
            <person name="Barry K."/>
            <person name="Rokhsar D.S."/>
            <person name="Schmutz J."/>
            <person name="Stiller J.W."/>
            <person name="Grossman A.R."/>
            <person name="Prochnik S.E."/>
        </authorList>
    </citation>
    <scope>NUCLEOTIDE SEQUENCE [LARGE SCALE GENOMIC DNA]</scope>
    <source>
        <strain evidence="10">4086291</strain>
    </source>
</reference>
<evidence type="ECO:0000313" key="11">
    <source>
        <dbReference type="Proteomes" id="UP000218209"/>
    </source>
</evidence>
<dbReference type="InterPro" id="IPR011762">
    <property type="entry name" value="COA_CT_N"/>
</dbReference>
<comment type="catalytic activity">
    <reaction evidence="7">
        <text>propanoyl-CoA + hydrogencarbonate + ATP = (S)-methylmalonyl-CoA + ADP + phosphate + H(+)</text>
        <dbReference type="Rhea" id="RHEA:23720"/>
        <dbReference type="ChEBI" id="CHEBI:15378"/>
        <dbReference type="ChEBI" id="CHEBI:17544"/>
        <dbReference type="ChEBI" id="CHEBI:30616"/>
        <dbReference type="ChEBI" id="CHEBI:43474"/>
        <dbReference type="ChEBI" id="CHEBI:57327"/>
        <dbReference type="ChEBI" id="CHEBI:57392"/>
        <dbReference type="ChEBI" id="CHEBI:456216"/>
        <dbReference type="EC" id="6.4.1.3"/>
    </reaction>
    <physiologicalReaction direction="left-to-right" evidence="7">
        <dbReference type="Rhea" id="RHEA:23721"/>
    </physiologicalReaction>
</comment>
<dbReference type="InterPro" id="IPR011763">
    <property type="entry name" value="COA_CT_C"/>
</dbReference>
<dbReference type="EC" id="6.4.1.3" evidence="2"/>
<dbReference type="PROSITE" id="PS50980">
    <property type="entry name" value="COA_CT_NTER"/>
    <property type="match status" value="1"/>
</dbReference>
<dbReference type="Gene3D" id="3.90.226.10">
    <property type="entry name" value="2-enoyl-CoA Hydratase, Chain A, domain 1"/>
    <property type="match status" value="2"/>
</dbReference>
<proteinExistence type="predicted"/>
<comment type="pathway">
    <text evidence="1">Metabolic intermediate metabolism; propanoyl-CoA degradation; succinyl-CoA from propanoyl-CoA: step 1/3.</text>
</comment>
<dbReference type="InterPro" id="IPR029045">
    <property type="entry name" value="ClpP/crotonase-like_dom_sf"/>
</dbReference>
<evidence type="ECO:0000256" key="2">
    <source>
        <dbReference type="ARBA" id="ARBA00013050"/>
    </source>
</evidence>
<feature type="domain" description="CoA carboxyltransferase N-terminal" evidence="8">
    <location>
        <begin position="1"/>
        <end position="146"/>
    </location>
</feature>
<dbReference type="PANTHER" id="PTHR43842">
    <property type="entry name" value="PROPIONYL-COA CARBOXYLASE BETA CHAIN"/>
    <property type="match status" value="1"/>
</dbReference>
<evidence type="ECO:0000256" key="7">
    <source>
        <dbReference type="ARBA" id="ARBA00049495"/>
    </source>
</evidence>
<dbReference type="Pfam" id="PF01039">
    <property type="entry name" value="Carboxyl_trans"/>
    <property type="match status" value="1"/>
</dbReference>
<gene>
    <name evidence="10" type="ORF">BU14_2602s0001</name>
</gene>
<protein>
    <recommendedName>
        <fullName evidence="4">Propionyl-CoA carboxylase beta chain, mitochondrial</fullName>
        <ecNumber evidence="2">6.4.1.3</ecNumber>
    </recommendedName>
    <alternativeName>
        <fullName evidence="5">Propanoyl-CoA:carbon dioxide ligase subunit beta</fullName>
    </alternativeName>
</protein>
<dbReference type="PANTHER" id="PTHR43842:SF2">
    <property type="entry name" value="PROPIONYL-COA CARBOXYLASE BETA CHAIN, MITOCHONDRIAL"/>
    <property type="match status" value="1"/>
</dbReference>
<evidence type="ECO:0000313" key="10">
    <source>
        <dbReference type="EMBL" id="OSX68545.1"/>
    </source>
</evidence>
<accession>A0A1X6NIV8</accession>
<evidence type="ECO:0000256" key="6">
    <source>
        <dbReference type="ARBA" id="ARBA00048208"/>
    </source>
</evidence>
<dbReference type="AlphaFoldDB" id="A0A1X6NIV8"/>
<dbReference type="InterPro" id="IPR034733">
    <property type="entry name" value="AcCoA_carboxyl_beta"/>
</dbReference>
<keyword evidence="11" id="KW-1185">Reference proteome</keyword>
<comment type="catalytic activity">
    <reaction evidence="6">
        <text>butanoyl-CoA + hydrogencarbonate + ATP = (2S)-ethylmalonyl-CoA + ADP + phosphate + H(+)</text>
        <dbReference type="Rhea" id="RHEA:59520"/>
        <dbReference type="ChEBI" id="CHEBI:15378"/>
        <dbReference type="ChEBI" id="CHEBI:17544"/>
        <dbReference type="ChEBI" id="CHEBI:30616"/>
        <dbReference type="ChEBI" id="CHEBI:43474"/>
        <dbReference type="ChEBI" id="CHEBI:57371"/>
        <dbReference type="ChEBI" id="CHEBI:60909"/>
        <dbReference type="ChEBI" id="CHEBI:456216"/>
    </reaction>
    <physiologicalReaction direction="left-to-right" evidence="6">
        <dbReference type="Rhea" id="RHEA:59521"/>
    </physiologicalReaction>
</comment>
<feature type="domain" description="CoA carboxyltransferase C-terminal" evidence="9">
    <location>
        <begin position="161"/>
        <end position="399"/>
    </location>
</feature>
<dbReference type="OrthoDB" id="439921at2759"/>
<name>A0A1X6NIV8_PORUM</name>
<dbReference type="SUPFAM" id="SSF52096">
    <property type="entry name" value="ClpP/crotonase"/>
    <property type="match status" value="2"/>
</dbReference>
<dbReference type="Proteomes" id="UP000218209">
    <property type="component" value="Unassembled WGS sequence"/>
</dbReference>
<comment type="subunit">
    <text evidence="3">The holoenzyme is a dodecamer composed of 6 PCCA/alpha subunits and 6 PCCB/beta subunits.</text>
</comment>
<evidence type="ECO:0000259" key="9">
    <source>
        <dbReference type="PROSITE" id="PS50989"/>
    </source>
</evidence>
<evidence type="ECO:0000256" key="5">
    <source>
        <dbReference type="ARBA" id="ARBA00042797"/>
    </source>
</evidence>
<sequence>MDGAVAAGIPLVGLVDSGGARIQDGVGALAGYTRLFRRTVAASGVVPQLSVVLGACAGGAVYAPALTDWVVMEAGGGSMFLTGPGVVRAVCREEVTGRDLGGAAVHARVSGVVSLVRAGEVETLRSVRQLLSYLPPNWREPPPVAAVDAAATPDGGDGPVDEDPALDTLLPASADAPYDMTGILSRVLDAGSLFPMHDGWAPNVITAFARLGGRPVGVVANQPAHLAGVLDADASVKAARFVRFCDAFGLPILTFTDVPGFLPGTAQEAGGVIRHGAKLLYAYAEATVPKLGVIVRKAFGGAYCVMSSKELGGDVNYAWPSAAVAVMGARGAVGVLKGGAGKGGPAAPWGDPDVAAEAEYAAAYENPLAAVRSGEVDAVIPARATRGGVRADLARLASKGRVGHVRGGLPKKHGCIPL</sequence>